<keyword evidence="1" id="KW-0805">Transcription regulation</keyword>
<geneLocation type="plasmid" evidence="4">
    <name>pAArc1-02</name>
</geneLocation>
<dbReference type="AlphaFoldDB" id="A0A346P9Y5"/>
<gene>
    <name evidence="4" type="ORF">AArc1_5129</name>
    <name evidence="5" type="ORF">AArcMg_4190</name>
</gene>
<dbReference type="KEGG" id="nag:AArcMg_4190"/>
<dbReference type="RefSeq" id="WP_117362514.1">
    <property type="nucleotide sequence ID" value="NZ_CP024046.1"/>
</dbReference>
<geneLocation type="plasmid" evidence="7">
    <name>paarc1-02</name>
</geneLocation>
<reference evidence="5 6" key="2">
    <citation type="submission" date="2018-02" db="EMBL/GenBank/DDBJ databases">
        <title>Phenotypic and genomic properties of facultatively anaerobic sulfur-reducing natronoarchaea from hypersaline soda lakes.</title>
        <authorList>
            <person name="Sorokin D.Y."/>
            <person name="Kublanov I.V."/>
            <person name="Roman P."/>
            <person name="Sinninghe Damste J.S."/>
            <person name="Golyshin P.N."/>
            <person name="Rojo D."/>
            <person name="Ciordia S."/>
            <person name="Mena M.D.C."/>
            <person name="Ferrer M."/>
            <person name="Messina E."/>
            <person name="Smedile F."/>
            <person name="La Spada G."/>
            <person name="La Cono V."/>
            <person name="Yakimov M.M."/>
        </authorList>
    </citation>
    <scope>NUCLEOTIDE SEQUENCE [LARGE SCALE GENOMIC DNA]</scope>
    <source>
        <strain evidence="5 6">AArc-Mg</strain>
        <plasmid evidence="6">paarc-mg-01</plasmid>
        <plasmid evidence="5">pAArc-Mg-01</plasmid>
    </source>
</reference>
<evidence type="ECO:0000256" key="1">
    <source>
        <dbReference type="ARBA" id="ARBA00023015"/>
    </source>
</evidence>
<dbReference type="Proteomes" id="UP000258707">
    <property type="component" value="Plasmid pAArc1-02"/>
</dbReference>
<dbReference type="Gene3D" id="1.10.10.10">
    <property type="entry name" value="Winged helix-like DNA-binding domain superfamily/Winged helix DNA-binding domain"/>
    <property type="match status" value="1"/>
</dbReference>
<keyword evidence="6" id="KW-1185">Reference proteome</keyword>
<organism evidence="4 7">
    <name type="scientific">Natrarchaeobaculum sulfurireducens</name>
    <dbReference type="NCBI Taxonomy" id="2044521"/>
    <lineage>
        <taxon>Archaea</taxon>
        <taxon>Methanobacteriati</taxon>
        <taxon>Methanobacteriota</taxon>
        <taxon>Stenosarchaea group</taxon>
        <taxon>Halobacteria</taxon>
        <taxon>Halobacteriales</taxon>
        <taxon>Natrialbaceae</taxon>
        <taxon>Natrarchaeobaculum</taxon>
    </lineage>
</organism>
<dbReference type="Pfam" id="PF04967">
    <property type="entry name" value="HTH_10"/>
    <property type="match status" value="1"/>
</dbReference>
<dbReference type="InterPro" id="IPR007050">
    <property type="entry name" value="HTH_bacterioopsin"/>
</dbReference>
<accession>A0A346PKH0</accession>
<feature type="domain" description="HTH bat-type" evidence="3">
    <location>
        <begin position="185"/>
        <end position="236"/>
    </location>
</feature>
<evidence type="ECO:0000313" key="5">
    <source>
        <dbReference type="EMBL" id="AXR80015.1"/>
    </source>
</evidence>
<dbReference type="OrthoDB" id="194721at2157"/>
<geneLocation type="plasmid" evidence="6">
    <name>paarc-mg-01</name>
</geneLocation>
<evidence type="ECO:0000256" key="2">
    <source>
        <dbReference type="ARBA" id="ARBA00023163"/>
    </source>
</evidence>
<dbReference type="GeneID" id="37640472"/>
<dbReference type="KEGG" id="nan:AArc1_5129"/>
<geneLocation type="plasmid" evidence="5">
    <name>pAArc-Mg-01</name>
</geneLocation>
<evidence type="ECO:0000313" key="6">
    <source>
        <dbReference type="Proteomes" id="UP000258613"/>
    </source>
</evidence>
<evidence type="ECO:0000313" key="4">
    <source>
        <dbReference type="EMBL" id="AXR76330.1"/>
    </source>
</evidence>
<dbReference type="InterPro" id="IPR036388">
    <property type="entry name" value="WH-like_DNA-bd_sf"/>
</dbReference>
<keyword evidence="4" id="KW-0614">Plasmid</keyword>
<accession>A0A346P9Y5</accession>
<sequence length="247" mass="28092">MGELDEHPSRGVRLTLEIWHPNCWTLEVTEATDANLIAHTVYQSTDGKVKGHFTAYADSAGSIEDLIEATRKSGLTSSVIEMKRRHEFDYRGPVPGSVTTELFVEYDPKHTISDALASKGFVQDAPVRVRDGREHWPVFVNETDRTCLRERLDGVRDASDATIDVTKIYTHGVQSRHVLRRVDTLSNRQREIFELACEHDYYAWPREITTNELAEEVGLAKTTLLEHLRKAEAKLLNPNEDNELLSH</sequence>
<dbReference type="PANTHER" id="PTHR34236">
    <property type="entry name" value="DIMETHYL SULFOXIDE REDUCTASE TRANSCRIPTIONAL ACTIVATOR"/>
    <property type="match status" value="1"/>
</dbReference>
<dbReference type="PANTHER" id="PTHR34236:SF1">
    <property type="entry name" value="DIMETHYL SULFOXIDE REDUCTASE TRANSCRIPTIONAL ACTIVATOR"/>
    <property type="match status" value="1"/>
</dbReference>
<protein>
    <submittedName>
        <fullName evidence="5">Bacterio-opsin activator HTH domain protein</fullName>
    </submittedName>
    <submittedName>
        <fullName evidence="4">Transcriptional regulator</fullName>
    </submittedName>
</protein>
<proteinExistence type="predicted"/>
<keyword evidence="2" id="KW-0804">Transcription</keyword>
<reference evidence="4 7" key="1">
    <citation type="submission" date="2017-10" db="EMBL/GenBank/DDBJ databases">
        <title>Phenotypic and genomic properties of facultatively anaerobic sulfur-reducing natronoarchaea from hypersaline soda lakes.</title>
        <authorList>
            <person name="Sorokin D.Y."/>
            <person name="Kublanov I.V."/>
            <person name="Roman P."/>
            <person name="Sinninghe Damste J.S."/>
            <person name="Golyshin P.N."/>
            <person name="Rojo D."/>
            <person name="Ciordia S."/>
            <person name="Mena Md.C."/>
            <person name="Ferrer M."/>
            <person name="Messina E."/>
            <person name="Smedile F."/>
            <person name="La Spada G."/>
            <person name="La Cono V."/>
            <person name="Yakimov M.M."/>
        </authorList>
    </citation>
    <scope>NUCLEOTIDE SEQUENCE [LARGE SCALE GENOMIC DNA]</scope>
    <source>
        <strain evidence="4 7">AArc1</strain>
        <plasmid evidence="7">paarc1-02</plasmid>
        <plasmid evidence="4">pAArc1-02</plasmid>
    </source>
</reference>
<name>A0A346P9Y5_9EURY</name>
<dbReference type="EMBL" id="CP024046">
    <property type="protein sequence ID" value="AXR76330.1"/>
    <property type="molecule type" value="Genomic_DNA"/>
</dbReference>
<dbReference type="Proteomes" id="UP000258613">
    <property type="component" value="Plasmid pAArc-Mg-01"/>
</dbReference>
<evidence type="ECO:0000313" key="7">
    <source>
        <dbReference type="Proteomes" id="UP000258707"/>
    </source>
</evidence>
<dbReference type="EMBL" id="CP027032">
    <property type="protein sequence ID" value="AXR80015.1"/>
    <property type="molecule type" value="Genomic_DNA"/>
</dbReference>
<evidence type="ECO:0000259" key="3">
    <source>
        <dbReference type="Pfam" id="PF04967"/>
    </source>
</evidence>